<reference evidence="2" key="1">
    <citation type="submission" date="2024-07" db="EMBL/GenBank/DDBJ databases">
        <title>Two chromosome-level genome assemblies of Korean endemic species Abeliophyllum distichum and Forsythia ovata (Oleaceae).</title>
        <authorList>
            <person name="Jang H."/>
        </authorList>
    </citation>
    <scope>NUCLEOTIDE SEQUENCE [LARGE SCALE GENOMIC DNA]</scope>
</reference>
<dbReference type="Proteomes" id="UP001604277">
    <property type="component" value="Unassembled WGS sequence"/>
</dbReference>
<accession>A0ABD1VJG1</accession>
<name>A0ABD1VJG1_9LAMI</name>
<gene>
    <name evidence="1" type="ORF">Fot_18885</name>
</gene>
<dbReference type="EMBL" id="JBFOLJ010000005">
    <property type="protein sequence ID" value="KAL2537494.1"/>
    <property type="molecule type" value="Genomic_DNA"/>
</dbReference>
<organism evidence="1 2">
    <name type="scientific">Forsythia ovata</name>
    <dbReference type="NCBI Taxonomy" id="205694"/>
    <lineage>
        <taxon>Eukaryota</taxon>
        <taxon>Viridiplantae</taxon>
        <taxon>Streptophyta</taxon>
        <taxon>Embryophyta</taxon>
        <taxon>Tracheophyta</taxon>
        <taxon>Spermatophyta</taxon>
        <taxon>Magnoliopsida</taxon>
        <taxon>eudicotyledons</taxon>
        <taxon>Gunneridae</taxon>
        <taxon>Pentapetalae</taxon>
        <taxon>asterids</taxon>
        <taxon>lamiids</taxon>
        <taxon>Lamiales</taxon>
        <taxon>Oleaceae</taxon>
        <taxon>Forsythieae</taxon>
        <taxon>Forsythia</taxon>
    </lineage>
</organism>
<evidence type="ECO:0000313" key="2">
    <source>
        <dbReference type="Proteomes" id="UP001604277"/>
    </source>
</evidence>
<proteinExistence type="predicted"/>
<keyword evidence="2" id="KW-1185">Reference proteome</keyword>
<dbReference type="AlphaFoldDB" id="A0ABD1VJG1"/>
<comment type="caution">
    <text evidence="1">The sequence shown here is derived from an EMBL/GenBank/DDBJ whole genome shotgun (WGS) entry which is preliminary data.</text>
</comment>
<evidence type="ECO:0000313" key="1">
    <source>
        <dbReference type="EMBL" id="KAL2537494.1"/>
    </source>
</evidence>
<protein>
    <submittedName>
        <fullName evidence="1">Uncharacterized protein</fullName>
    </submittedName>
</protein>
<sequence>MLHTELEELPSIEYASRAPVNACDARAVSLIKNLHLQLESFHLVFESATVATTADPHHAPHRQSFLQSYSLSGFFGFYTRNRNRDAAESKVVGAGRLPRTPNDVPTRGACKQIKTSRIVRTTREKIRVLYNSK</sequence>